<gene>
    <name evidence="2" type="ORF">LCGC14_0847000</name>
</gene>
<reference evidence="2" key="1">
    <citation type="journal article" date="2015" name="Nature">
        <title>Complex archaea that bridge the gap between prokaryotes and eukaryotes.</title>
        <authorList>
            <person name="Spang A."/>
            <person name="Saw J.H."/>
            <person name="Jorgensen S.L."/>
            <person name="Zaremba-Niedzwiedzka K."/>
            <person name="Martijn J."/>
            <person name="Lind A.E."/>
            <person name="van Eijk R."/>
            <person name="Schleper C."/>
            <person name="Guy L."/>
            <person name="Ettema T.J."/>
        </authorList>
    </citation>
    <scope>NUCLEOTIDE SEQUENCE</scope>
</reference>
<dbReference type="AlphaFoldDB" id="A0A0F9PBB2"/>
<feature type="domain" description="Glutamine amidotransferase type-2" evidence="1">
    <location>
        <begin position="2"/>
        <end position="231"/>
    </location>
</feature>
<organism evidence="2">
    <name type="scientific">marine sediment metagenome</name>
    <dbReference type="NCBI Taxonomy" id="412755"/>
    <lineage>
        <taxon>unclassified sequences</taxon>
        <taxon>metagenomes</taxon>
        <taxon>ecological metagenomes</taxon>
    </lineage>
</organism>
<accession>A0A0F9PBB2</accession>
<sequence length="497" mass="56842">MCGLIGGYVGDPETLKDMVRRIFQEQRSRGVNGFGLGIRKPDGALLRDRVCTEKEIFNSWLWDHIEEKDYFLFHHRIPTSTFNTPECNHPIMVENEDIMVIHNGSLGTWPLFHEHDFETQIITVKSTRKRVMAEMWDYTDSEIAVHYLEELAFMTGGDWPLAAKHVGDEFKSTFLFLTEDFNGILYSARTNPMYAYRIGKNVFMASQRGILKTFGGAKDLEPGYGSIREGVLYHDKPDGWGTVYSSNPYYLNQQATAGDDGYTGMFDGYMRQQAEERSGIKHPKVKPKVVGQDLSESELRDKTETSTGTTTVVYPLRRGERRSFDTPLNKNGIDWPGHPNYVWPQFAIMDSKIDMITMIKEASVCADVQEENKSASYRLNQDTGEWDEDKEETDDDLYPCLNCDDGISCIDCTKWRDVTDENEDCDDEKWVARCECAGSYMSLREHRLLYPDCDDNCDQCVCRSCPFHPIHPSTVTDEEGNVWHVADTEELGYGGMV</sequence>
<proteinExistence type="predicted"/>
<dbReference type="InterPro" id="IPR017932">
    <property type="entry name" value="GATase_2_dom"/>
</dbReference>
<evidence type="ECO:0000313" key="2">
    <source>
        <dbReference type="EMBL" id="KKN29145.1"/>
    </source>
</evidence>
<dbReference type="SUPFAM" id="SSF56235">
    <property type="entry name" value="N-terminal nucleophile aminohydrolases (Ntn hydrolases)"/>
    <property type="match status" value="1"/>
</dbReference>
<protein>
    <recommendedName>
        <fullName evidence="1">Glutamine amidotransferase type-2 domain-containing protein</fullName>
    </recommendedName>
</protein>
<dbReference type="PROSITE" id="PS51278">
    <property type="entry name" value="GATASE_TYPE_2"/>
    <property type="match status" value="1"/>
</dbReference>
<dbReference type="EMBL" id="LAZR01002506">
    <property type="protein sequence ID" value="KKN29145.1"/>
    <property type="molecule type" value="Genomic_DNA"/>
</dbReference>
<comment type="caution">
    <text evidence="2">The sequence shown here is derived from an EMBL/GenBank/DDBJ whole genome shotgun (WGS) entry which is preliminary data.</text>
</comment>
<evidence type="ECO:0000259" key="1">
    <source>
        <dbReference type="PROSITE" id="PS51278"/>
    </source>
</evidence>
<dbReference type="CDD" id="cd00352">
    <property type="entry name" value="Gn_AT_II"/>
    <property type="match status" value="1"/>
</dbReference>
<dbReference type="Gene3D" id="3.60.20.10">
    <property type="entry name" value="Glutamine Phosphoribosylpyrophosphate, subunit 1, domain 1"/>
    <property type="match status" value="1"/>
</dbReference>
<dbReference type="InterPro" id="IPR029055">
    <property type="entry name" value="Ntn_hydrolases_N"/>
</dbReference>
<name>A0A0F9PBB2_9ZZZZ</name>